<dbReference type="InterPro" id="IPR004593">
    <property type="entry name" value="SbcD"/>
</dbReference>
<keyword evidence="6 7" id="KW-0269">Exonuclease</keyword>
<evidence type="ECO:0000259" key="8">
    <source>
        <dbReference type="Pfam" id="PF00149"/>
    </source>
</evidence>
<keyword evidence="5 7" id="KW-0378">Hydrolase</keyword>
<feature type="domain" description="Calcineurin-like phosphoesterase" evidence="8">
    <location>
        <begin position="1"/>
        <end position="93"/>
    </location>
</feature>
<dbReference type="Pfam" id="PF12320">
    <property type="entry name" value="SbcD_C"/>
    <property type="match status" value="1"/>
</dbReference>
<dbReference type="RefSeq" id="WP_229534556.1">
    <property type="nucleotide sequence ID" value="NZ_JAJHJB010000008.1"/>
</dbReference>
<reference evidence="10" key="1">
    <citation type="submission" date="2021-11" db="EMBL/GenBank/DDBJ databases">
        <title>Description of a new species Pelosinus isolated from the bottom sediments of Lake Baikal.</title>
        <authorList>
            <person name="Zakharyuk A."/>
        </authorList>
    </citation>
    <scope>NUCLEOTIDE SEQUENCE</scope>
    <source>
        <strain evidence="10">Bkl1</strain>
    </source>
</reference>
<evidence type="ECO:0000256" key="2">
    <source>
        <dbReference type="ARBA" id="ARBA00011322"/>
    </source>
</evidence>
<keyword evidence="7" id="KW-0233">DNA recombination</keyword>
<evidence type="ECO:0000313" key="11">
    <source>
        <dbReference type="Proteomes" id="UP001165492"/>
    </source>
</evidence>
<feature type="domain" description="Nuclease SbcCD subunit D C-terminal" evidence="9">
    <location>
        <begin position="267"/>
        <end position="356"/>
    </location>
</feature>
<evidence type="ECO:0000313" key="10">
    <source>
        <dbReference type="EMBL" id="MCC5465296.1"/>
    </source>
</evidence>
<dbReference type="EMBL" id="JAJHJB010000008">
    <property type="protein sequence ID" value="MCC5465296.1"/>
    <property type="molecule type" value="Genomic_DNA"/>
</dbReference>
<dbReference type="Pfam" id="PF00149">
    <property type="entry name" value="Metallophos"/>
    <property type="match status" value="1"/>
</dbReference>
<evidence type="ECO:0000256" key="6">
    <source>
        <dbReference type="ARBA" id="ARBA00022839"/>
    </source>
</evidence>
<comment type="caution">
    <text evidence="10">The sequence shown here is derived from an EMBL/GenBank/DDBJ whole genome shotgun (WGS) entry which is preliminary data.</text>
</comment>
<comment type="similarity">
    <text evidence="1 7">Belongs to the SbcD family.</text>
</comment>
<evidence type="ECO:0000256" key="3">
    <source>
        <dbReference type="ARBA" id="ARBA00013365"/>
    </source>
</evidence>
<name>A0ABS8HRQ0_9FIRM</name>
<dbReference type="Gene3D" id="3.60.21.10">
    <property type="match status" value="1"/>
</dbReference>
<evidence type="ECO:0000256" key="1">
    <source>
        <dbReference type="ARBA" id="ARBA00010555"/>
    </source>
</evidence>
<keyword evidence="7" id="KW-0235">DNA replication</keyword>
<comment type="subunit">
    <text evidence="2 7">Heterodimer of SbcC and SbcD.</text>
</comment>
<dbReference type="InterPro" id="IPR029052">
    <property type="entry name" value="Metallo-depent_PP-like"/>
</dbReference>
<sequence length="384" mass="43067">MRFLHTSDWHLGRLFHGIHLTNDQAHVLDQFLALVRESKPDGIIIAGDIYDRAVPPIEAVELLNQLISQILVDYKVPTIMIAGNHDSAERLGFGSRLLAAQGLYVAGALSREIEPIILYDEHGPVYFAPLTYGEPAFVRERLSCPDVSNHEQAIEAMVQHVIRKIPNKARSVAIAHAFIAGGMESESERPLSIGGSSMVNGAVFHPFCYTALGHLHNSQQAGNPSIHYSGSLLKYSFAEASQRKGIHLIEMDKVGGITVERIPLSPRRDVRCIKGYFKDILDHSIDEGNQQDYVSVTLLDEMPILDAMGKLREKYLNVLQIESPRFLKKGVLSGLPKDHRKLSEKELFAAFYHQMTGENMTQEQQMHLVNVIETVYREEREAIL</sequence>
<dbReference type="InterPro" id="IPR041796">
    <property type="entry name" value="Mre11_N"/>
</dbReference>
<evidence type="ECO:0000256" key="5">
    <source>
        <dbReference type="ARBA" id="ARBA00022801"/>
    </source>
</evidence>
<evidence type="ECO:0000259" key="9">
    <source>
        <dbReference type="Pfam" id="PF12320"/>
    </source>
</evidence>
<dbReference type="PANTHER" id="PTHR30337">
    <property type="entry name" value="COMPONENT OF ATP-DEPENDENT DSDNA EXONUCLEASE"/>
    <property type="match status" value="1"/>
</dbReference>
<dbReference type="PANTHER" id="PTHR30337:SF0">
    <property type="entry name" value="NUCLEASE SBCCD SUBUNIT D"/>
    <property type="match status" value="1"/>
</dbReference>
<dbReference type="NCBIfam" id="TIGR00619">
    <property type="entry name" value="sbcd"/>
    <property type="match status" value="1"/>
</dbReference>
<comment type="function">
    <text evidence="7">SbcCD cleaves DNA hairpin structures. These structures can inhibit DNA replication and are intermediates in certain DNA recombination reactions. The complex acts as a 3'-&gt;5' double strand exonuclease that can open hairpins. It also has a 5' single-strand endonuclease activity.</text>
</comment>
<protein>
    <recommendedName>
        <fullName evidence="3 7">Nuclease SbcCD subunit D</fullName>
    </recommendedName>
</protein>
<proteinExistence type="inferred from homology"/>
<keyword evidence="4 7" id="KW-0540">Nuclease</keyword>
<evidence type="ECO:0000256" key="4">
    <source>
        <dbReference type="ARBA" id="ARBA00022722"/>
    </source>
</evidence>
<dbReference type="CDD" id="cd00840">
    <property type="entry name" value="MPP_Mre11_N"/>
    <property type="match status" value="1"/>
</dbReference>
<evidence type="ECO:0000256" key="7">
    <source>
        <dbReference type="RuleBase" id="RU363069"/>
    </source>
</evidence>
<accession>A0ABS8HRQ0</accession>
<dbReference type="InterPro" id="IPR026843">
    <property type="entry name" value="SbcD_C"/>
</dbReference>
<dbReference type="Proteomes" id="UP001165492">
    <property type="component" value="Unassembled WGS sequence"/>
</dbReference>
<dbReference type="InterPro" id="IPR050535">
    <property type="entry name" value="DNA_Repair-Maintenance_Comp"/>
</dbReference>
<keyword evidence="11" id="KW-1185">Reference proteome</keyword>
<organism evidence="10 11">
    <name type="scientific">Pelosinus baikalensis</name>
    <dbReference type="NCBI Taxonomy" id="2892015"/>
    <lineage>
        <taxon>Bacteria</taxon>
        <taxon>Bacillati</taxon>
        <taxon>Bacillota</taxon>
        <taxon>Negativicutes</taxon>
        <taxon>Selenomonadales</taxon>
        <taxon>Sporomusaceae</taxon>
        <taxon>Pelosinus</taxon>
    </lineage>
</organism>
<dbReference type="InterPro" id="IPR004843">
    <property type="entry name" value="Calcineurin-like_PHP"/>
</dbReference>
<dbReference type="GO" id="GO:0004527">
    <property type="term" value="F:exonuclease activity"/>
    <property type="evidence" value="ECO:0007669"/>
    <property type="project" value="UniProtKB-KW"/>
</dbReference>
<keyword evidence="7" id="KW-0255">Endonuclease</keyword>
<dbReference type="SUPFAM" id="SSF56300">
    <property type="entry name" value="Metallo-dependent phosphatases"/>
    <property type="match status" value="1"/>
</dbReference>
<gene>
    <name evidence="7" type="primary">sbcD</name>
    <name evidence="10" type="ORF">LMF89_07960</name>
</gene>